<dbReference type="CDD" id="cd00093">
    <property type="entry name" value="HTH_XRE"/>
    <property type="match status" value="1"/>
</dbReference>
<feature type="domain" description="HTH cro/C1-type" evidence="1">
    <location>
        <begin position="19"/>
        <end position="71"/>
    </location>
</feature>
<accession>A0A8J3NN85</accession>
<gene>
    <name evidence="2" type="ORF">Cba03nite_73850</name>
</gene>
<dbReference type="EMBL" id="BONF01000058">
    <property type="protein sequence ID" value="GIF86036.1"/>
    <property type="molecule type" value="Genomic_DNA"/>
</dbReference>
<name>A0A8J3NN85_9ACTN</name>
<dbReference type="SUPFAM" id="SSF47413">
    <property type="entry name" value="lambda repressor-like DNA-binding domains"/>
    <property type="match status" value="1"/>
</dbReference>
<dbReference type="InterPro" id="IPR010982">
    <property type="entry name" value="Lambda_DNA-bd_dom_sf"/>
</dbReference>
<dbReference type="PROSITE" id="PS50943">
    <property type="entry name" value="HTH_CROC1"/>
    <property type="match status" value="1"/>
</dbReference>
<dbReference type="Pfam" id="PF13560">
    <property type="entry name" value="HTH_31"/>
    <property type="match status" value="1"/>
</dbReference>
<organism evidence="2 3">
    <name type="scientific">Catellatospora bangladeshensis</name>
    <dbReference type="NCBI Taxonomy" id="310355"/>
    <lineage>
        <taxon>Bacteria</taxon>
        <taxon>Bacillati</taxon>
        <taxon>Actinomycetota</taxon>
        <taxon>Actinomycetes</taxon>
        <taxon>Micromonosporales</taxon>
        <taxon>Micromonosporaceae</taxon>
        <taxon>Catellatospora</taxon>
    </lineage>
</organism>
<dbReference type="InterPro" id="IPR001387">
    <property type="entry name" value="Cro/C1-type_HTH"/>
</dbReference>
<dbReference type="RefSeq" id="WP_239126292.1">
    <property type="nucleotide sequence ID" value="NZ_BONF01000058.1"/>
</dbReference>
<keyword evidence="3" id="KW-1185">Reference proteome</keyword>
<evidence type="ECO:0000313" key="2">
    <source>
        <dbReference type="EMBL" id="GIF86036.1"/>
    </source>
</evidence>
<dbReference type="AlphaFoldDB" id="A0A8J3NN85"/>
<evidence type="ECO:0000259" key="1">
    <source>
        <dbReference type="PROSITE" id="PS50943"/>
    </source>
</evidence>
<proteinExistence type="predicted"/>
<protein>
    <submittedName>
        <fullName evidence="2">XRE family transcriptional regulator</fullName>
    </submittedName>
</protein>
<dbReference type="Gene3D" id="1.10.260.40">
    <property type="entry name" value="lambda repressor-like DNA-binding domains"/>
    <property type="match status" value="1"/>
</dbReference>
<dbReference type="Proteomes" id="UP000601223">
    <property type="component" value="Unassembled WGS sequence"/>
</dbReference>
<reference evidence="2 3" key="1">
    <citation type="submission" date="2021-01" db="EMBL/GenBank/DDBJ databases">
        <title>Whole genome shotgun sequence of Catellatospora bangladeshensis NBRC 107357.</title>
        <authorList>
            <person name="Komaki H."/>
            <person name="Tamura T."/>
        </authorList>
    </citation>
    <scope>NUCLEOTIDE SEQUENCE [LARGE SCALE GENOMIC DNA]</scope>
    <source>
        <strain evidence="2 3">NBRC 107357</strain>
    </source>
</reference>
<comment type="caution">
    <text evidence="2">The sequence shown here is derived from an EMBL/GenBank/DDBJ whole genome shotgun (WGS) entry which is preliminary data.</text>
</comment>
<evidence type="ECO:0000313" key="3">
    <source>
        <dbReference type="Proteomes" id="UP000601223"/>
    </source>
</evidence>
<dbReference type="GO" id="GO:0003677">
    <property type="term" value="F:DNA binding"/>
    <property type="evidence" value="ECO:0007669"/>
    <property type="project" value="InterPro"/>
</dbReference>
<sequence length="457" mass="49843">MAEDPVSIEQARAALGSHLAALRAAAGYTQATFARLTFYGRSSIANIETGRQVATRDFWTLCDQLLSSGSLLTAEHDRLIDLRSKHSLAFQPASGLVTALPEHQDTGLSGDELLTHLARVAAACGLGPNTLGRGRRRIGQTDITRLLAVTDLYRSVDRERGGGTLRQNLADVAESATLWLDPELAIVDPPNEQRLASAVAGVRLMAGWTAFDAGYYEDSHRHFVLAERAAVKAHDPLLTARVRYCQTRQLQHRHHNVDALHTVQFARTELGTSATPAVLAMLLGAEAASLAALGRSNDARRRLDEASTAFASINLHHEPTWMHFYDHGELCAQYGRVYRDFARKHDMGRRPGVPKPDPQYGAQAVHWVEQALAGFSTDSIRSSILNRIGLVSALMLAHAPDEAVTAGYELSALVGTVASHRVAERVRNLPRDFGSYARRPAVAEFTSTVISPPRTMT</sequence>